<evidence type="ECO:0000256" key="7">
    <source>
        <dbReference type="SAM" id="Phobius"/>
    </source>
</evidence>
<feature type="domain" description="ABC3 transporter permease C-terminal" evidence="8">
    <location>
        <begin position="287"/>
        <end position="399"/>
    </location>
</feature>
<comment type="similarity">
    <text evidence="6">Belongs to the ABC-4 integral membrane protein family.</text>
</comment>
<dbReference type="Pfam" id="PF12704">
    <property type="entry name" value="MacB_PCD"/>
    <property type="match status" value="1"/>
</dbReference>
<dbReference type="PANTHER" id="PTHR30572:SF4">
    <property type="entry name" value="ABC TRANSPORTER PERMEASE YTRF"/>
    <property type="match status" value="1"/>
</dbReference>
<evidence type="ECO:0000256" key="1">
    <source>
        <dbReference type="ARBA" id="ARBA00004651"/>
    </source>
</evidence>
<feature type="transmembrane region" description="Helical" evidence="7">
    <location>
        <begin position="35"/>
        <end position="57"/>
    </location>
</feature>
<keyword evidence="3 7" id="KW-0812">Transmembrane</keyword>
<evidence type="ECO:0000256" key="2">
    <source>
        <dbReference type="ARBA" id="ARBA00022475"/>
    </source>
</evidence>
<evidence type="ECO:0000256" key="5">
    <source>
        <dbReference type="ARBA" id="ARBA00023136"/>
    </source>
</evidence>
<keyword evidence="5 7" id="KW-0472">Membrane</keyword>
<dbReference type="PANTHER" id="PTHR30572">
    <property type="entry name" value="MEMBRANE COMPONENT OF TRANSPORTER-RELATED"/>
    <property type="match status" value="1"/>
</dbReference>
<comment type="subcellular location">
    <subcellularLocation>
        <location evidence="1">Cell membrane</location>
        <topology evidence="1">Multi-pass membrane protein</topology>
    </subcellularLocation>
</comment>
<dbReference type="RefSeq" id="WP_203910776.1">
    <property type="nucleotide sequence ID" value="NZ_BONY01000032.1"/>
</dbReference>
<feature type="domain" description="MacB-like periplasmic core" evidence="9">
    <location>
        <begin position="36"/>
        <end position="249"/>
    </location>
</feature>
<feature type="transmembrane region" description="Helical" evidence="7">
    <location>
        <begin position="283"/>
        <end position="308"/>
    </location>
</feature>
<reference evidence="10" key="1">
    <citation type="submission" date="2021-01" db="EMBL/GenBank/DDBJ databases">
        <title>Whole genome shotgun sequence of Rhizocola hellebori NBRC 109834.</title>
        <authorList>
            <person name="Komaki H."/>
            <person name="Tamura T."/>
        </authorList>
    </citation>
    <scope>NUCLEOTIDE SEQUENCE</scope>
    <source>
        <strain evidence="10">NBRC 109834</strain>
    </source>
</reference>
<dbReference type="InterPro" id="IPR003838">
    <property type="entry name" value="ABC3_permease_C"/>
</dbReference>
<dbReference type="InterPro" id="IPR025857">
    <property type="entry name" value="MacB_PCD"/>
</dbReference>
<comment type="caution">
    <text evidence="10">The sequence shown here is derived from an EMBL/GenBank/DDBJ whole genome shotgun (WGS) entry which is preliminary data.</text>
</comment>
<dbReference type="AlphaFoldDB" id="A0A8J3QC64"/>
<dbReference type="GO" id="GO:0005886">
    <property type="term" value="C:plasma membrane"/>
    <property type="evidence" value="ECO:0007669"/>
    <property type="project" value="UniProtKB-SubCell"/>
</dbReference>
<dbReference type="Pfam" id="PF02687">
    <property type="entry name" value="FtsX"/>
    <property type="match status" value="1"/>
</dbReference>
<accession>A0A8J3QC64</accession>
<evidence type="ECO:0000256" key="6">
    <source>
        <dbReference type="ARBA" id="ARBA00038076"/>
    </source>
</evidence>
<dbReference type="Proteomes" id="UP000612899">
    <property type="component" value="Unassembled WGS sequence"/>
</dbReference>
<keyword evidence="11" id="KW-1185">Reference proteome</keyword>
<evidence type="ECO:0000256" key="3">
    <source>
        <dbReference type="ARBA" id="ARBA00022692"/>
    </source>
</evidence>
<keyword evidence="4 7" id="KW-1133">Transmembrane helix</keyword>
<keyword evidence="2" id="KW-1003">Cell membrane</keyword>
<evidence type="ECO:0000313" key="11">
    <source>
        <dbReference type="Proteomes" id="UP000612899"/>
    </source>
</evidence>
<evidence type="ECO:0000259" key="8">
    <source>
        <dbReference type="Pfam" id="PF02687"/>
    </source>
</evidence>
<protein>
    <submittedName>
        <fullName evidence="10">ABC transporter permease</fullName>
    </submittedName>
</protein>
<gene>
    <name evidence="10" type="ORF">Rhe02_50350</name>
</gene>
<sequence>MAGSGDVVKLKPHKLSARDLIRVGGVGLRNRPLRAFLSALGIGIGIAAMLAVVGISFSGRADLDRTLDQLGTNLLTVAAGKDSDGHTVSFPEPALPMIKRVGPVLSASGVTRLPDDVNVYRHEYIAKARTSGIVVYSVDNDLPSVVGATMAGGGWFNAATARYPAVVLGSSAAKRLGITTVRSNVVIQLGGRAFSIIGILNPVPLAADLDSAALIGQAAAADYLGITSGKTTIYVRSAERQVEAVREVLAATANPAQPYHVQVSRPSDALAAKLATDRAFNAVLLGLGAVALLVGGIGVANTMVISVLERRSEIGLRRSLGATRRHIRMQFLTESVLLAALGGVGGVVLGAAVTFAYALSQSWPPTVPLWAAGGGIAITVAVGALAGIYPAARAARLSPTVALAAP</sequence>
<evidence type="ECO:0000256" key="4">
    <source>
        <dbReference type="ARBA" id="ARBA00022989"/>
    </source>
</evidence>
<dbReference type="EMBL" id="BONY01000032">
    <property type="protein sequence ID" value="GIH06968.1"/>
    <property type="molecule type" value="Genomic_DNA"/>
</dbReference>
<feature type="transmembrane region" description="Helical" evidence="7">
    <location>
        <begin position="369"/>
        <end position="389"/>
    </location>
</feature>
<evidence type="ECO:0000259" key="9">
    <source>
        <dbReference type="Pfam" id="PF12704"/>
    </source>
</evidence>
<evidence type="ECO:0000313" key="10">
    <source>
        <dbReference type="EMBL" id="GIH06968.1"/>
    </source>
</evidence>
<name>A0A8J3QC64_9ACTN</name>
<proteinExistence type="inferred from homology"/>
<dbReference type="InterPro" id="IPR050250">
    <property type="entry name" value="Macrolide_Exporter_MacB"/>
</dbReference>
<organism evidence="10 11">
    <name type="scientific">Rhizocola hellebori</name>
    <dbReference type="NCBI Taxonomy" id="1392758"/>
    <lineage>
        <taxon>Bacteria</taxon>
        <taxon>Bacillati</taxon>
        <taxon>Actinomycetota</taxon>
        <taxon>Actinomycetes</taxon>
        <taxon>Micromonosporales</taxon>
        <taxon>Micromonosporaceae</taxon>
        <taxon>Rhizocola</taxon>
    </lineage>
</organism>
<dbReference type="GO" id="GO:0022857">
    <property type="term" value="F:transmembrane transporter activity"/>
    <property type="evidence" value="ECO:0007669"/>
    <property type="project" value="TreeGrafter"/>
</dbReference>
<feature type="transmembrane region" description="Helical" evidence="7">
    <location>
        <begin position="329"/>
        <end position="357"/>
    </location>
</feature>